<protein>
    <recommendedName>
        <fullName evidence="7">Shikimate kinase</fullName>
        <shortName evidence="7">SK</shortName>
        <ecNumber evidence="7">2.7.1.71</ecNumber>
    </recommendedName>
</protein>
<comment type="function">
    <text evidence="7">Catalyzes the specific phosphorylation of the 3-hydroxyl group of shikimic acid using ATP as a cosubstrate.</text>
</comment>
<gene>
    <name evidence="7" type="primary">aroK</name>
    <name evidence="9" type="ORF">ERJ67_02625</name>
</gene>
<feature type="binding site" evidence="7">
    <location>
        <begin position="22"/>
        <end position="27"/>
    </location>
    <ligand>
        <name>ATP</name>
        <dbReference type="ChEBI" id="CHEBI:30616"/>
    </ligand>
</feature>
<name>A0A524RQ37_9CHRO</name>
<evidence type="ECO:0000256" key="1">
    <source>
        <dbReference type="ARBA" id="ARBA00022605"/>
    </source>
</evidence>
<dbReference type="GO" id="GO:0005829">
    <property type="term" value="C:cytosol"/>
    <property type="evidence" value="ECO:0007669"/>
    <property type="project" value="TreeGrafter"/>
</dbReference>
<dbReference type="Gene3D" id="3.40.50.300">
    <property type="entry name" value="P-loop containing nucleotide triphosphate hydrolases"/>
    <property type="match status" value="1"/>
</dbReference>
<dbReference type="EMBL" id="SRMO01000034">
    <property type="protein sequence ID" value="TGG94518.1"/>
    <property type="molecule type" value="Genomic_DNA"/>
</dbReference>
<keyword evidence="2 7" id="KW-0808">Transferase</keyword>
<feature type="binding site" evidence="7">
    <location>
        <position position="26"/>
    </location>
    <ligand>
        <name>Mg(2+)</name>
        <dbReference type="ChEBI" id="CHEBI:18420"/>
    </ligand>
</feature>
<dbReference type="Proteomes" id="UP000317990">
    <property type="component" value="Unassembled WGS sequence"/>
</dbReference>
<dbReference type="InterPro" id="IPR031322">
    <property type="entry name" value="Shikimate/glucono_kinase"/>
</dbReference>
<dbReference type="GO" id="GO:0009423">
    <property type="term" value="P:chorismate biosynthetic process"/>
    <property type="evidence" value="ECO:0007669"/>
    <property type="project" value="UniProtKB-UniRule"/>
</dbReference>
<keyword evidence="4 7" id="KW-0418">Kinase</keyword>
<comment type="caution">
    <text evidence="9">The sequence shown here is derived from an EMBL/GenBank/DDBJ whole genome shotgun (WGS) entry which is preliminary data.</text>
</comment>
<dbReference type="Pfam" id="PF01202">
    <property type="entry name" value="SKI"/>
    <property type="match status" value="1"/>
</dbReference>
<keyword evidence="7" id="KW-0479">Metal-binding</keyword>
<dbReference type="EC" id="2.7.1.71" evidence="7"/>
<evidence type="ECO:0000256" key="3">
    <source>
        <dbReference type="ARBA" id="ARBA00022741"/>
    </source>
</evidence>
<dbReference type="InterPro" id="IPR027417">
    <property type="entry name" value="P-loop_NTPase"/>
</dbReference>
<dbReference type="InterPro" id="IPR000623">
    <property type="entry name" value="Shikimate_kinase/TSH1"/>
</dbReference>
<keyword evidence="5 7" id="KW-0067">ATP-binding</keyword>
<dbReference type="HAMAP" id="MF_00109">
    <property type="entry name" value="Shikimate_kinase"/>
    <property type="match status" value="1"/>
</dbReference>
<proteinExistence type="inferred from homology"/>
<comment type="subcellular location">
    <subcellularLocation>
        <location evidence="7">Cytoplasm</location>
    </subcellularLocation>
</comment>
<dbReference type="GO" id="GO:0000287">
    <property type="term" value="F:magnesium ion binding"/>
    <property type="evidence" value="ECO:0007669"/>
    <property type="project" value="UniProtKB-UniRule"/>
</dbReference>
<keyword evidence="6 7" id="KW-0057">Aromatic amino acid biosynthesis</keyword>
<dbReference type="CDD" id="cd00464">
    <property type="entry name" value="SK"/>
    <property type="match status" value="1"/>
</dbReference>
<comment type="pathway">
    <text evidence="7">Metabolic intermediate biosynthesis; chorismate biosynthesis; chorismate from D-erythrose 4-phosphate and phosphoenolpyruvate: step 5/7.</text>
</comment>
<dbReference type="AlphaFoldDB" id="A0A524RQ37"/>
<keyword evidence="1 7" id="KW-0028">Amino-acid biosynthesis</keyword>
<evidence type="ECO:0000313" key="9">
    <source>
        <dbReference type="EMBL" id="TGG94518.1"/>
    </source>
</evidence>
<feature type="binding site" evidence="7">
    <location>
        <position position="147"/>
    </location>
    <ligand>
        <name>substrate</name>
    </ligand>
</feature>
<organism evidence="9 10">
    <name type="scientific">Aphanocapsa feldmannii 277cV</name>
    <dbReference type="NCBI Taxonomy" id="2507553"/>
    <lineage>
        <taxon>Bacteria</taxon>
        <taxon>Bacillati</taxon>
        <taxon>Cyanobacteriota</taxon>
        <taxon>Cyanophyceae</taxon>
        <taxon>Oscillatoriophycideae</taxon>
        <taxon>Chroococcales</taxon>
        <taxon>Microcystaceae</taxon>
        <taxon>Aphanocapsa</taxon>
    </lineage>
</organism>
<keyword evidence="3 7" id="KW-0547">Nucleotide-binding</keyword>
<dbReference type="UniPathway" id="UPA00053">
    <property type="reaction ID" value="UER00088"/>
</dbReference>
<feature type="binding site" evidence="7">
    <location>
        <position position="44"/>
    </location>
    <ligand>
        <name>substrate</name>
    </ligand>
</feature>
<dbReference type="GO" id="GO:0008652">
    <property type="term" value="P:amino acid biosynthetic process"/>
    <property type="evidence" value="ECO:0007669"/>
    <property type="project" value="UniProtKB-KW"/>
</dbReference>
<dbReference type="PRINTS" id="PR01100">
    <property type="entry name" value="SHIKIMTKNASE"/>
</dbReference>
<keyword evidence="7" id="KW-0963">Cytoplasm</keyword>
<dbReference type="PANTHER" id="PTHR21087">
    <property type="entry name" value="SHIKIMATE KINASE"/>
    <property type="match status" value="1"/>
</dbReference>
<evidence type="ECO:0000256" key="4">
    <source>
        <dbReference type="ARBA" id="ARBA00022777"/>
    </source>
</evidence>
<feature type="binding site" evidence="7">
    <location>
        <position position="128"/>
    </location>
    <ligand>
        <name>ATP</name>
        <dbReference type="ChEBI" id="CHEBI:30616"/>
    </ligand>
</feature>
<comment type="cofactor">
    <cofactor evidence="7">
        <name>Mg(2+)</name>
        <dbReference type="ChEBI" id="CHEBI:18420"/>
    </cofactor>
    <text evidence="7">Binds 1 Mg(2+) ion per subunit.</text>
</comment>
<reference evidence="9 10" key="1">
    <citation type="journal article" date="2019" name="mSystems">
        <title>Life at home and on the roam: Genomic adaptions reflect the dual lifestyle of an intracellular, facultative symbiont.</title>
        <authorList>
            <person name="Burgsdorf I."/>
        </authorList>
    </citation>
    <scope>NUCLEOTIDE SEQUENCE [LARGE SCALE GENOMIC DNA]</scope>
    <source>
        <strain evidence="9">277cV</strain>
    </source>
</reference>
<accession>A0A524RQ37</accession>
<keyword evidence="7" id="KW-0460">Magnesium</keyword>
<dbReference type="GO" id="GO:0009073">
    <property type="term" value="P:aromatic amino acid family biosynthetic process"/>
    <property type="evidence" value="ECO:0007669"/>
    <property type="project" value="UniProtKB-KW"/>
</dbReference>
<feature type="region of interest" description="Disordered" evidence="8">
    <location>
        <begin position="186"/>
        <end position="206"/>
    </location>
</feature>
<evidence type="ECO:0000256" key="6">
    <source>
        <dbReference type="ARBA" id="ARBA00023141"/>
    </source>
</evidence>
<dbReference type="SUPFAM" id="SSF52540">
    <property type="entry name" value="P-loop containing nucleoside triphosphate hydrolases"/>
    <property type="match status" value="1"/>
</dbReference>
<feature type="binding site" evidence="7">
    <location>
        <position position="68"/>
    </location>
    <ligand>
        <name>substrate</name>
    </ligand>
</feature>
<evidence type="ECO:0000256" key="8">
    <source>
        <dbReference type="SAM" id="MobiDB-lite"/>
    </source>
</evidence>
<comment type="similarity">
    <text evidence="7">Belongs to the shikimate kinase family.</text>
</comment>
<dbReference type="GO" id="GO:0005524">
    <property type="term" value="F:ATP binding"/>
    <property type="evidence" value="ECO:0007669"/>
    <property type="project" value="UniProtKB-UniRule"/>
</dbReference>
<comment type="caution">
    <text evidence="7">Lacks conserved residue(s) required for the propagation of feature annotation.</text>
</comment>
<evidence type="ECO:0000256" key="5">
    <source>
        <dbReference type="ARBA" id="ARBA00022840"/>
    </source>
</evidence>
<evidence type="ECO:0000256" key="2">
    <source>
        <dbReference type="ARBA" id="ARBA00022679"/>
    </source>
</evidence>
<comment type="catalytic activity">
    <reaction evidence="7">
        <text>shikimate + ATP = 3-phosphoshikimate + ADP + H(+)</text>
        <dbReference type="Rhea" id="RHEA:13121"/>
        <dbReference type="ChEBI" id="CHEBI:15378"/>
        <dbReference type="ChEBI" id="CHEBI:30616"/>
        <dbReference type="ChEBI" id="CHEBI:36208"/>
        <dbReference type="ChEBI" id="CHEBI:145989"/>
        <dbReference type="ChEBI" id="CHEBI:456216"/>
        <dbReference type="EC" id="2.7.1.71"/>
    </reaction>
</comment>
<evidence type="ECO:0000256" key="7">
    <source>
        <dbReference type="HAMAP-Rule" id="MF_00109"/>
    </source>
</evidence>
<sequence>MEITELRRRLEGLNVYLVGMMGAGKSAVGGGLARLLGYRCLDADSMIATAAGCSVAEIFQRHGEAGFRELESQVLGQIAAWHSSVVCTGGGAVTRPSNWGVMRQGVVVWLDAPAALLLSRLQADATPRPLLDGDDPGARLAALLEERLPLYSQADLRIPQQAGMTPVDVVTAILAALPTLLKERATAPEQPARLQDAAGHGRSGFN</sequence>
<dbReference type="PANTHER" id="PTHR21087:SF16">
    <property type="entry name" value="SHIKIMATE KINASE 1, CHLOROPLASTIC"/>
    <property type="match status" value="1"/>
</dbReference>
<comment type="subunit">
    <text evidence="7">Monomer.</text>
</comment>
<evidence type="ECO:0000313" key="10">
    <source>
        <dbReference type="Proteomes" id="UP000317990"/>
    </source>
</evidence>
<dbReference type="GO" id="GO:0004765">
    <property type="term" value="F:shikimate kinase activity"/>
    <property type="evidence" value="ECO:0007669"/>
    <property type="project" value="UniProtKB-UniRule"/>
</dbReference>
<feature type="binding site" evidence="7">
    <location>
        <position position="90"/>
    </location>
    <ligand>
        <name>substrate</name>
    </ligand>
</feature>